<dbReference type="EMBL" id="DXBS01000150">
    <property type="protein sequence ID" value="HIZ25420.1"/>
    <property type="molecule type" value="Genomic_DNA"/>
</dbReference>
<dbReference type="Proteomes" id="UP000824044">
    <property type="component" value="Unassembled WGS sequence"/>
</dbReference>
<reference evidence="2" key="2">
    <citation type="submission" date="2021-04" db="EMBL/GenBank/DDBJ databases">
        <authorList>
            <person name="Gilroy R."/>
        </authorList>
    </citation>
    <scope>NUCLEOTIDE SEQUENCE</scope>
    <source>
        <strain evidence="2">CHK33-5263</strain>
    </source>
</reference>
<evidence type="ECO:0000313" key="2">
    <source>
        <dbReference type="EMBL" id="HIZ25420.1"/>
    </source>
</evidence>
<dbReference type="Pfam" id="PF05016">
    <property type="entry name" value="ParE_toxin"/>
    <property type="match status" value="1"/>
</dbReference>
<name>A0A9D2DYI0_9FIRM</name>
<dbReference type="AlphaFoldDB" id="A0A9D2DYI0"/>
<organism evidence="2 3">
    <name type="scientific">Candidatus Gallimonas intestinigallinarum</name>
    <dbReference type="NCBI Taxonomy" id="2838604"/>
    <lineage>
        <taxon>Bacteria</taxon>
        <taxon>Bacillati</taxon>
        <taxon>Bacillota</taxon>
        <taxon>Clostridia</taxon>
        <taxon>Candidatus Gallimonas</taxon>
    </lineage>
</organism>
<accession>A0A9D2DYI0</accession>
<reference evidence="2" key="1">
    <citation type="journal article" date="2021" name="PeerJ">
        <title>Extensive microbial diversity within the chicken gut microbiome revealed by metagenomics and culture.</title>
        <authorList>
            <person name="Gilroy R."/>
            <person name="Ravi A."/>
            <person name="Getino M."/>
            <person name="Pursley I."/>
            <person name="Horton D.L."/>
            <person name="Alikhan N.F."/>
            <person name="Baker D."/>
            <person name="Gharbi K."/>
            <person name="Hall N."/>
            <person name="Watson M."/>
            <person name="Adriaenssens E.M."/>
            <person name="Foster-Nyarko E."/>
            <person name="Jarju S."/>
            <person name="Secka A."/>
            <person name="Antonio M."/>
            <person name="Oren A."/>
            <person name="Chaudhuri R.R."/>
            <person name="La Ragione R."/>
            <person name="Hildebrand F."/>
            <person name="Pallen M.J."/>
        </authorList>
    </citation>
    <scope>NUCLEOTIDE SEQUENCE</scope>
    <source>
        <strain evidence="2">CHK33-5263</strain>
    </source>
</reference>
<sequence length="110" mass="12735">MASEYGYRFTRQAETDLSGILQYISEDLSNPSAATALGRKVFASIEDIRQFPQSGMIVDNPFLTDKDVRRTLIDNYILYYKAIDAEKIVYIIRIVYAKRNLDEICRELEI</sequence>
<dbReference type="InterPro" id="IPR007712">
    <property type="entry name" value="RelE/ParE_toxin"/>
</dbReference>
<dbReference type="Gene3D" id="3.30.2310.20">
    <property type="entry name" value="RelE-like"/>
    <property type="match status" value="1"/>
</dbReference>
<gene>
    <name evidence="2" type="ORF">H9812_08170</name>
</gene>
<dbReference type="InterPro" id="IPR035093">
    <property type="entry name" value="RelE/ParE_toxin_dom_sf"/>
</dbReference>
<proteinExistence type="predicted"/>
<protein>
    <submittedName>
        <fullName evidence="2">Type II toxin-antitoxin system RelE/ParE family toxin</fullName>
    </submittedName>
</protein>
<evidence type="ECO:0000313" key="3">
    <source>
        <dbReference type="Proteomes" id="UP000824044"/>
    </source>
</evidence>
<evidence type="ECO:0000256" key="1">
    <source>
        <dbReference type="ARBA" id="ARBA00022649"/>
    </source>
</evidence>
<comment type="caution">
    <text evidence="2">The sequence shown here is derived from an EMBL/GenBank/DDBJ whole genome shotgun (WGS) entry which is preliminary data.</text>
</comment>
<keyword evidence="1" id="KW-1277">Toxin-antitoxin system</keyword>